<sequence length="112" mass="13523">MNIQIYCGKKNFDAQKAERYFKERRIPFQALDLKKHKLGEREIRMMLSAIGMEKLIDREDKKVKEHPACYYDREELLIPAIQENPWLLKLPIVRNGNRMTIGYQPDVWDQWE</sequence>
<dbReference type="EMBL" id="FWXZ01000001">
    <property type="protein sequence ID" value="SMC41580.1"/>
    <property type="molecule type" value="Genomic_DNA"/>
</dbReference>
<proteinExistence type="predicted"/>
<accession>A0AC61PJ53</accession>
<evidence type="ECO:0000313" key="1">
    <source>
        <dbReference type="EMBL" id="SMC41580.1"/>
    </source>
</evidence>
<name>A0AC61PJ53_9FIRM</name>
<gene>
    <name evidence="1" type="ORF">SAMN06297397_0770</name>
</gene>
<organism evidence="1 2">
    <name type="scientific">Aristaeella lactis</name>
    <dbReference type="NCBI Taxonomy" id="3046383"/>
    <lineage>
        <taxon>Bacteria</taxon>
        <taxon>Bacillati</taxon>
        <taxon>Bacillota</taxon>
        <taxon>Clostridia</taxon>
        <taxon>Eubacteriales</taxon>
        <taxon>Aristaeellaceae</taxon>
        <taxon>Aristaeella</taxon>
    </lineage>
</organism>
<evidence type="ECO:0000313" key="2">
    <source>
        <dbReference type="Proteomes" id="UP000192328"/>
    </source>
</evidence>
<comment type="caution">
    <text evidence="1">The sequence shown here is derived from an EMBL/GenBank/DDBJ whole genome shotgun (WGS) entry which is preliminary data.</text>
</comment>
<protein>
    <submittedName>
        <fullName evidence="1">Arsenate reductase, glutaredoxin family</fullName>
    </submittedName>
</protein>
<dbReference type="Proteomes" id="UP000192328">
    <property type="component" value="Unassembled WGS sequence"/>
</dbReference>
<reference evidence="1" key="1">
    <citation type="submission" date="2017-04" db="EMBL/GenBank/DDBJ databases">
        <authorList>
            <person name="Varghese N."/>
            <person name="Submissions S."/>
        </authorList>
    </citation>
    <scope>NUCLEOTIDE SEQUENCE</scope>
    <source>
        <strain evidence="1">WTE2008</strain>
    </source>
</reference>
<keyword evidence="2" id="KW-1185">Reference proteome</keyword>